<dbReference type="VEuPathDB" id="PlasmoDB:POWCR01_000162100"/>
<gene>
    <name evidence="2" type="primary">PowCR01_000162100</name>
    <name evidence="2" type="ORF">POWCR01_000162100</name>
</gene>
<evidence type="ECO:0000256" key="1">
    <source>
        <dbReference type="SAM" id="Phobius"/>
    </source>
</evidence>
<organism evidence="2 3">
    <name type="scientific">Plasmodium ovale</name>
    <name type="common">malaria parasite P. ovale</name>
    <dbReference type="NCBI Taxonomy" id="36330"/>
    <lineage>
        <taxon>Eukaryota</taxon>
        <taxon>Sar</taxon>
        <taxon>Alveolata</taxon>
        <taxon>Apicomplexa</taxon>
        <taxon>Aconoidasida</taxon>
        <taxon>Haemosporida</taxon>
        <taxon>Plasmodiidae</taxon>
        <taxon>Plasmodium</taxon>
        <taxon>Plasmodium (Plasmodium)</taxon>
    </lineage>
</organism>
<feature type="non-terminal residue" evidence="2">
    <location>
        <position position="1"/>
    </location>
</feature>
<proteinExistence type="predicted"/>
<evidence type="ECO:0008006" key="4">
    <source>
        <dbReference type="Google" id="ProtNLM"/>
    </source>
</evidence>
<feature type="transmembrane region" description="Helical" evidence="1">
    <location>
        <begin position="165"/>
        <end position="182"/>
    </location>
</feature>
<feature type="transmembrane region" description="Helical" evidence="1">
    <location>
        <begin position="139"/>
        <end position="159"/>
    </location>
</feature>
<dbReference type="Pfam" id="PF12420">
    <property type="entry name" value="DUF3671"/>
    <property type="match status" value="1"/>
</dbReference>
<accession>A0A1C3KJ24</accession>
<keyword evidence="1" id="KW-0472">Membrane</keyword>
<evidence type="ECO:0000313" key="3">
    <source>
        <dbReference type="Proteomes" id="UP000243200"/>
    </source>
</evidence>
<keyword evidence="1" id="KW-0812">Transmembrane</keyword>
<dbReference type="InterPro" id="IPR022139">
    <property type="entry name" value="Fam-L/Fam-M-like_plasmodium"/>
</dbReference>
<dbReference type="AlphaFoldDB" id="A0A1C3KJ24"/>
<protein>
    <recommendedName>
        <fullName evidence="4">Pv-fam-d protein</fullName>
    </recommendedName>
</protein>
<dbReference type="Proteomes" id="UP000243200">
    <property type="component" value="Unassembled WGS sequence"/>
</dbReference>
<sequence length="192" mass="22314">ENYQLYLFQCTFRGSEKNNQKVHSKIFFSNCRSLMEYDLGSKYKAVVSKKVIPHNGSNEILKNIQGSNSDYDKLKKTALENVKGNKLPNKKTCTIFKYFKKIDSFYEKKILKAINLMRKHGKGMNNDVTISRLKALEKIVLMFLPYALFCLIMAFLFSANNITQGTVFLFIFGYIVTTYVFVKVKKYCKKNI</sequence>
<keyword evidence="1" id="KW-1133">Transmembrane helix</keyword>
<dbReference type="EMBL" id="FLRJ01000543">
    <property type="protein sequence ID" value="SBT73877.1"/>
    <property type="molecule type" value="Genomic_DNA"/>
</dbReference>
<evidence type="ECO:0000313" key="2">
    <source>
        <dbReference type="EMBL" id="SBT73877.1"/>
    </source>
</evidence>
<reference evidence="2 3" key="1">
    <citation type="submission" date="2016-06" db="EMBL/GenBank/DDBJ databases">
        <authorList>
            <consortium name="Pathogen Informatics"/>
        </authorList>
    </citation>
    <scope>NUCLEOTIDE SEQUENCE [LARGE SCALE GENOMIC DNA]</scope>
</reference>
<dbReference type="VEuPathDB" id="PlasmoDB:PocGH01_00230900"/>
<name>A0A1C3KJ24_PLAOA</name>